<feature type="domain" description="HMA" evidence="2">
    <location>
        <begin position="25"/>
        <end position="92"/>
    </location>
</feature>
<evidence type="ECO:0000256" key="1">
    <source>
        <dbReference type="SAM" id="SignalP"/>
    </source>
</evidence>
<dbReference type="AlphaFoldDB" id="A0A4R1H7P9"/>
<feature type="chain" id="PRO_5021028894" evidence="1">
    <location>
        <begin position="23"/>
        <end position="106"/>
    </location>
</feature>
<accession>A0A4R1H7P9</accession>
<dbReference type="Gene3D" id="3.30.70.100">
    <property type="match status" value="1"/>
</dbReference>
<dbReference type="GO" id="GO:0046872">
    <property type="term" value="F:metal ion binding"/>
    <property type="evidence" value="ECO:0007669"/>
    <property type="project" value="InterPro"/>
</dbReference>
<dbReference type="InterPro" id="IPR036163">
    <property type="entry name" value="HMA_dom_sf"/>
</dbReference>
<feature type="signal peptide" evidence="1">
    <location>
        <begin position="1"/>
        <end position="22"/>
    </location>
</feature>
<evidence type="ECO:0000313" key="4">
    <source>
        <dbReference type="Proteomes" id="UP000295707"/>
    </source>
</evidence>
<organism evidence="3 4">
    <name type="scientific">Thiogranum longum</name>
    <dbReference type="NCBI Taxonomy" id="1537524"/>
    <lineage>
        <taxon>Bacteria</taxon>
        <taxon>Pseudomonadati</taxon>
        <taxon>Pseudomonadota</taxon>
        <taxon>Gammaproteobacteria</taxon>
        <taxon>Chromatiales</taxon>
        <taxon>Ectothiorhodospiraceae</taxon>
        <taxon>Thiogranum</taxon>
    </lineage>
</organism>
<dbReference type="Proteomes" id="UP000295707">
    <property type="component" value="Unassembled WGS sequence"/>
</dbReference>
<evidence type="ECO:0000259" key="2">
    <source>
        <dbReference type="PROSITE" id="PS50846"/>
    </source>
</evidence>
<reference evidence="3 4" key="1">
    <citation type="submission" date="2019-03" db="EMBL/GenBank/DDBJ databases">
        <title>Genomic Encyclopedia of Type Strains, Phase IV (KMG-IV): sequencing the most valuable type-strain genomes for metagenomic binning, comparative biology and taxonomic classification.</title>
        <authorList>
            <person name="Goeker M."/>
        </authorList>
    </citation>
    <scope>NUCLEOTIDE SEQUENCE [LARGE SCALE GENOMIC DNA]</scope>
    <source>
        <strain evidence="3 4">DSM 19610</strain>
    </source>
</reference>
<gene>
    <name evidence="3" type="ORF">DFR30_1109</name>
</gene>
<dbReference type="SUPFAM" id="SSF55008">
    <property type="entry name" value="HMA, heavy metal-associated domain"/>
    <property type="match status" value="1"/>
</dbReference>
<evidence type="ECO:0000313" key="3">
    <source>
        <dbReference type="EMBL" id="TCK17857.1"/>
    </source>
</evidence>
<protein>
    <submittedName>
        <fullName evidence="3">Mercuric ion binding protein</fullName>
    </submittedName>
</protein>
<sequence length="106" mass="11523">MKIIRHSIAALTLLFLIPIAQASGPSYALQVDGLACPFCAYGIEKKLSSIEGVDDIQVDIKKGEVIVIMTEGVPLAEGLAREKVKDAGFTLRAFSQRNGEKRHEPE</sequence>
<dbReference type="InterPro" id="IPR006121">
    <property type="entry name" value="HMA_dom"/>
</dbReference>
<name>A0A4R1H7P9_9GAMM</name>
<dbReference type="CDD" id="cd00371">
    <property type="entry name" value="HMA"/>
    <property type="match status" value="1"/>
</dbReference>
<dbReference type="EMBL" id="SMFX01000001">
    <property type="protein sequence ID" value="TCK17857.1"/>
    <property type="molecule type" value="Genomic_DNA"/>
</dbReference>
<proteinExistence type="predicted"/>
<dbReference type="OrthoDB" id="5513217at2"/>
<dbReference type="Pfam" id="PF00403">
    <property type="entry name" value="HMA"/>
    <property type="match status" value="1"/>
</dbReference>
<keyword evidence="4" id="KW-1185">Reference proteome</keyword>
<dbReference type="RefSeq" id="WP_132971700.1">
    <property type="nucleotide sequence ID" value="NZ_SMFX01000001.1"/>
</dbReference>
<comment type="caution">
    <text evidence="3">The sequence shown here is derived from an EMBL/GenBank/DDBJ whole genome shotgun (WGS) entry which is preliminary data.</text>
</comment>
<keyword evidence="1" id="KW-0732">Signal</keyword>
<dbReference type="PROSITE" id="PS50846">
    <property type="entry name" value="HMA_2"/>
    <property type="match status" value="1"/>
</dbReference>